<evidence type="ECO:0000313" key="2">
    <source>
        <dbReference type="EMBL" id="KZM21326.1"/>
    </source>
</evidence>
<feature type="compositionally biased region" description="Basic and acidic residues" evidence="1">
    <location>
        <begin position="58"/>
        <end position="85"/>
    </location>
</feature>
<feature type="region of interest" description="Disordered" evidence="1">
    <location>
        <begin position="1"/>
        <end position="148"/>
    </location>
</feature>
<keyword evidence="3" id="KW-1185">Reference proteome</keyword>
<organism evidence="2 3">
    <name type="scientific">Didymella rabiei</name>
    <name type="common">Chickpea ascochyta blight fungus</name>
    <name type="synonym">Mycosphaerella rabiei</name>
    <dbReference type="NCBI Taxonomy" id="5454"/>
    <lineage>
        <taxon>Eukaryota</taxon>
        <taxon>Fungi</taxon>
        <taxon>Dikarya</taxon>
        <taxon>Ascomycota</taxon>
        <taxon>Pezizomycotina</taxon>
        <taxon>Dothideomycetes</taxon>
        <taxon>Pleosporomycetidae</taxon>
        <taxon>Pleosporales</taxon>
        <taxon>Pleosporineae</taxon>
        <taxon>Didymellaceae</taxon>
        <taxon>Ascochyta</taxon>
    </lineage>
</organism>
<proteinExistence type="predicted"/>
<evidence type="ECO:0000256" key="1">
    <source>
        <dbReference type="SAM" id="MobiDB-lite"/>
    </source>
</evidence>
<protein>
    <submittedName>
        <fullName evidence="2">Uncharacterized protein</fullName>
    </submittedName>
</protein>
<reference evidence="2 3" key="1">
    <citation type="journal article" date="2016" name="Sci. Rep.">
        <title>Draft genome sequencing and secretome analysis of fungal phytopathogen Ascochyta rabiei provides insight into the necrotrophic effector repertoire.</title>
        <authorList>
            <person name="Verma S."/>
            <person name="Gazara R.K."/>
            <person name="Nizam S."/>
            <person name="Parween S."/>
            <person name="Chattopadhyay D."/>
            <person name="Verma P.K."/>
        </authorList>
    </citation>
    <scope>NUCLEOTIDE SEQUENCE [LARGE SCALE GENOMIC DNA]</scope>
    <source>
        <strain evidence="2 3">ArDII</strain>
    </source>
</reference>
<dbReference type="Proteomes" id="UP000076837">
    <property type="component" value="Unassembled WGS sequence"/>
</dbReference>
<dbReference type="EMBL" id="JYNV01000247">
    <property type="protein sequence ID" value="KZM21326.1"/>
    <property type="molecule type" value="Genomic_DNA"/>
</dbReference>
<feature type="compositionally biased region" description="Low complexity" evidence="1">
    <location>
        <begin position="17"/>
        <end position="47"/>
    </location>
</feature>
<accession>A0A163AQH3</accession>
<dbReference type="STRING" id="5454.A0A163AQH3"/>
<dbReference type="PANTHER" id="PTHR38703">
    <property type="entry name" value="CHROMOSOME 8, WHOLE GENOME SHOTGUN SEQUENCE"/>
    <property type="match status" value="1"/>
</dbReference>
<comment type="caution">
    <text evidence="2">The sequence shown here is derived from an EMBL/GenBank/DDBJ whole genome shotgun (WGS) entry which is preliminary data.</text>
</comment>
<feature type="compositionally biased region" description="Basic and acidic residues" evidence="1">
    <location>
        <begin position="92"/>
        <end position="118"/>
    </location>
</feature>
<dbReference type="PANTHER" id="PTHR38703:SF1">
    <property type="entry name" value="ALLERGEN"/>
    <property type="match status" value="1"/>
</dbReference>
<dbReference type="AlphaFoldDB" id="A0A163AQH3"/>
<name>A0A163AQH3_DIDRA</name>
<sequence length="240" mass="26276">MDAAANAINKLLSGSGQQKPTAPATQQEAAPAVSTEVDTTTTTGAKDVTVEQEIAPAVEHETVKREHETREQAVIDRERHQDHYHTTIQPLQDREVEPTRHDHKTEAVEERKINKDSQGEAVKAQVAAERSQFKSTTSEAATKESKAKEATIEGETVHHHLHETIQPVIEKERVIPEVTHVTKPVHEVVKEQSVDLGVTKAKPISVDQFQGKLSGESKTEVIHNGGHAVSAKTGVTTKKD</sequence>
<evidence type="ECO:0000313" key="3">
    <source>
        <dbReference type="Proteomes" id="UP000076837"/>
    </source>
</evidence>
<gene>
    <name evidence="2" type="ORF">ST47_g7529</name>
</gene>
<dbReference type="OrthoDB" id="2118965at2759"/>